<organism evidence="5">
    <name type="scientific">marine sediment metagenome</name>
    <dbReference type="NCBI Taxonomy" id="412755"/>
    <lineage>
        <taxon>unclassified sequences</taxon>
        <taxon>metagenomes</taxon>
        <taxon>ecological metagenomes</taxon>
    </lineage>
</organism>
<evidence type="ECO:0000259" key="4">
    <source>
        <dbReference type="SMART" id="SM00861"/>
    </source>
</evidence>
<comment type="similarity">
    <text evidence="2">Belongs to the transketolase family.</text>
</comment>
<evidence type="ECO:0000313" key="5">
    <source>
        <dbReference type="EMBL" id="KKK87830.1"/>
    </source>
</evidence>
<sequence length="142" mass="15387">MRTAFNETLLEIARNDPRIFMILADIGYGEIEPFAEAFPDRYFNVGVAEQNMTGVACGVAMEGNIAITYSIANFPTIRPLEQIRNDVCYHNANVKIVIIGGGLAYGALGVSHHSTEDIAIMRALPNMVVIAPSDLSEARAAT</sequence>
<feature type="domain" description="Transketolase-like pyrimidine-binding" evidence="4">
    <location>
        <begin position="1"/>
        <end position="142"/>
    </location>
</feature>
<dbReference type="FunFam" id="3.40.50.970:FF:000129">
    <property type="entry name" value="Transketolase"/>
    <property type="match status" value="1"/>
</dbReference>
<dbReference type="InterPro" id="IPR051157">
    <property type="entry name" value="PDH/Transketolase"/>
</dbReference>
<dbReference type="InterPro" id="IPR005475">
    <property type="entry name" value="Transketolase-like_Pyr-bd"/>
</dbReference>
<dbReference type="AlphaFoldDB" id="A0A0F8ZPA9"/>
<evidence type="ECO:0000256" key="3">
    <source>
        <dbReference type="ARBA" id="ARBA00023052"/>
    </source>
</evidence>
<accession>A0A0F8ZPA9</accession>
<evidence type="ECO:0000256" key="2">
    <source>
        <dbReference type="ARBA" id="ARBA00007131"/>
    </source>
</evidence>
<dbReference type="SMART" id="SM00861">
    <property type="entry name" value="Transket_pyr"/>
    <property type="match status" value="1"/>
</dbReference>
<dbReference type="PANTHER" id="PTHR43825:SF5">
    <property type="entry name" value="HYPOTHETICAL TRANSKETOLASE FAMILY PROTEIN"/>
    <property type="match status" value="1"/>
</dbReference>
<keyword evidence="3" id="KW-0786">Thiamine pyrophosphate</keyword>
<dbReference type="Gene3D" id="3.40.50.970">
    <property type="match status" value="1"/>
</dbReference>
<proteinExistence type="inferred from homology"/>
<protein>
    <recommendedName>
        <fullName evidence="4">Transketolase-like pyrimidine-binding domain-containing protein</fullName>
    </recommendedName>
</protein>
<dbReference type="CDD" id="cd07033">
    <property type="entry name" value="TPP_PYR_DXS_TK_like"/>
    <property type="match status" value="1"/>
</dbReference>
<name>A0A0F8ZPA9_9ZZZZ</name>
<dbReference type="SUPFAM" id="SSF52518">
    <property type="entry name" value="Thiamin diphosphate-binding fold (THDP-binding)"/>
    <property type="match status" value="1"/>
</dbReference>
<reference evidence="5" key="1">
    <citation type="journal article" date="2015" name="Nature">
        <title>Complex archaea that bridge the gap between prokaryotes and eukaryotes.</title>
        <authorList>
            <person name="Spang A."/>
            <person name="Saw J.H."/>
            <person name="Jorgensen S.L."/>
            <person name="Zaremba-Niedzwiedzka K."/>
            <person name="Martijn J."/>
            <person name="Lind A.E."/>
            <person name="van Eijk R."/>
            <person name="Schleper C."/>
            <person name="Guy L."/>
            <person name="Ettema T.J."/>
        </authorList>
    </citation>
    <scope>NUCLEOTIDE SEQUENCE</scope>
</reference>
<dbReference type="InterPro" id="IPR029061">
    <property type="entry name" value="THDP-binding"/>
</dbReference>
<feature type="non-terminal residue" evidence="5">
    <location>
        <position position="142"/>
    </location>
</feature>
<evidence type="ECO:0000256" key="1">
    <source>
        <dbReference type="ARBA" id="ARBA00001964"/>
    </source>
</evidence>
<dbReference type="PANTHER" id="PTHR43825">
    <property type="entry name" value="PYRUVATE DEHYDROGENASE E1 COMPONENT"/>
    <property type="match status" value="1"/>
</dbReference>
<gene>
    <name evidence="5" type="ORF">LCGC14_2749310</name>
</gene>
<dbReference type="EMBL" id="LAZR01050229">
    <property type="protein sequence ID" value="KKK87830.1"/>
    <property type="molecule type" value="Genomic_DNA"/>
</dbReference>
<comment type="cofactor">
    <cofactor evidence="1">
        <name>thiamine diphosphate</name>
        <dbReference type="ChEBI" id="CHEBI:58937"/>
    </cofactor>
</comment>
<comment type="caution">
    <text evidence="5">The sequence shown here is derived from an EMBL/GenBank/DDBJ whole genome shotgun (WGS) entry which is preliminary data.</text>
</comment>
<dbReference type="Pfam" id="PF02779">
    <property type="entry name" value="Transket_pyr"/>
    <property type="match status" value="1"/>
</dbReference>